<name>A0ABD1CXK6_CULPP</name>
<comment type="caution">
    <text evidence="1">The sequence shown here is derived from an EMBL/GenBank/DDBJ whole genome shotgun (WGS) entry which is preliminary data.</text>
</comment>
<sequence>MALACGLTSRSEIRAEASLVDWRRAEMVRTGRPNIFSARDLPPRSPIGIERYTCKS</sequence>
<evidence type="ECO:0000313" key="1">
    <source>
        <dbReference type="EMBL" id="KAL1381190.1"/>
    </source>
</evidence>
<dbReference type="AlphaFoldDB" id="A0ABD1CXK6"/>
<feature type="non-terminal residue" evidence="1">
    <location>
        <position position="56"/>
    </location>
</feature>
<accession>A0ABD1CXK6</accession>
<evidence type="ECO:0000313" key="2">
    <source>
        <dbReference type="Proteomes" id="UP001562425"/>
    </source>
</evidence>
<keyword evidence="2" id="KW-1185">Reference proteome</keyword>
<gene>
    <name evidence="1" type="ORF">pipiens_013645</name>
</gene>
<proteinExistence type="predicted"/>
<dbReference type="Proteomes" id="UP001562425">
    <property type="component" value="Unassembled WGS sequence"/>
</dbReference>
<dbReference type="EMBL" id="JBEHCU010008761">
    <property type="protein sequence ID" value="KAL1381190.1"/>
    <property type="molecule type" value="Genomic_DNA"/>
</dbReference>
<organism evidence="1 2">
    <name type="scientific">Culex pipiens pipiens</name>
    <name type="common">Northern house mosquito</name>
    <dbReference type="NCBI Taxonomy" id="38569"/>
    <lineage>
        <taxon>Eukaryota</taxon>
        <taxon>Metazoa</taxon>
        <taxon>Ecdysozoa</taxon>
        <taxon>Arthropoda</taxon>
        <taxon>Hexapoda</taxon>
        <taxon>Insecta</taxon>
        <taxon>Pterygota</taxon>
        <taxon>Neoptera</taxon>
        <taxon>Endopterygota</taxon>
        <taxon>Diptera</taxon>
        <taxon>Nematocera</taxon>
        <taxon>Culicoidea</taxon>
        <taxon>Culicidae</taxon>
        <taxon>Culicinae</taxon>
        <taxon>Culicini</taxon>
        <taxon>Culex</taxon>
        <taxon>Culex</taxon>
    </lineage>
</organism>
<protein>
    <submittedName>
        <fullName evidence="1">Uncharacterized protein</fullName>
    </submittedName>
</protein>
<reference evidence="1 2" key="1">
    <citation type="submission" date="2024-05" db="EMBL/GenBank/DDBJ databases">
        <title>Culex pipiens pipiens assembly and annotation.</title>
        <authorList>
            <person name="Alout H."/>
            <person name="Durand T."/>
        </authorList>
    </citation>
    <scope>NUCLEOTIDE SEQUENCE [LARGE SCALE GENOMIC DNA]</scope>
    <source>
        <strain evidence="1">HA-2024</strain>
        <tissue evidence="1">Whole body</tissue>
    </source>
</reference>